<name>T1FWR5_HELRO</name>
<keyword evidence="4" id="KW-1185">Reference proteome</keyword>
<dbReference type="HOGENOM" id="CLU_906970_0_0_1"/>
<evidence type="ECO:0000313" key="2">
    <source>
        <dbReference type="EMBL" id="ESO04822.1"/>
    </source>
</evidence>
<feature type="compositionally biased region" description="Basic and acidic residues" evidence="1">
    <location>
        <begin position="233"/>
        <end position="242"/>
    </location>
</feature>
<proteinExistence type="predicted"/>
<dbReference type="CTD" id="20213260"/>
<dbReference type="GeneID" id="20213260"/>
<evidence type="ECO:0000313" key="3">
    <source>
        <dbReference type="EnsemblMetazoa" id="HelroP195108"/>
    </source>
</evidence>
<reference evidence="3" key="3">
    <citation type="submission" date="2015-06" db="UniProtKB">
        <authorList>
            <consortium name="EnsemblMetazoa"/>
        </authorList>
    </citation>
    <scope>IDENTIFICATION</scope>
</reference>
<feature type="compositionally biased region" description="Basic residues" evidence="1">
    <location>
        <begin position="243"/>
        <end position="253"/>
    </location>
</feature>
<reference evidence="4" key="1">
    <citation type="submission" date="2012-12" db="EMBL/GenBank/DDBJ databases">
        <authorList>
            <person name="Hellsten U."/>
            <person name="Grimwood J."/>
            <person name="Chapman J.A."/>
            <person name="Shapiro H."/>
            <person name="Aerts A."/>
            <person name="Otillar R.P."/>
            <person name="Terry A.Y."/>
            <person name="Boore J.L."/>
            <person name="Simakov O."/>
            <person name="Marletaz F."/>
            <person name="Cho S.-J."/>
            <person name="Edsinger-Gonzales E."/>
            <person name="Havlak P."/>
            <person name="Kuo D.-H."/>
            <person name="Larsson T."/>
            <person name="Lv J."/>
            <person name="Arendt D."/>
            <person name="Savage R."/>
            <person name="Osoegawa K."/>
            <person name="de Jong P."/>
            <person name="Lindberg D.R."/>
            <person name="Seaver E.C."/>
            <person name="Weisblat D.A."/>
            <person name="Putnam N.H."/>
            <person name="Grigoriev I.V."/>
            <person name="Rokhsar D.S."/>
        </authorList>
    </citation>
    <scope>NUCLEOTIDE SEQUENCE</scope>
</reference>
<dbReference type="KEGG" id="hro:HELRODRAFT_195108"/>
<evidence type="ECO:0000313" key="4">
    <source>
        <dbReference type="Proteomes" id="UP000015101"/>
    </source>
</evidence>
<sequence>MSELKFKLKSSLEECKENVLNIMIRRNSYNIAKGLLPSCSDVHLKSCRKIDAAPAQESVTPKKRKMQSKFLSSGPIDEELRYGLLKRKYSYDISVKKSKNMEGRHSYIGEKSEKFRKLEIFSKRRSSVLDEYKENVKEVINRKYTYDFTHRVLPNPKQSNSWKKIEELPSFQVFSEQIQTEADETTQNDSVCEMGHYNLKSDKIVLFNKISNSASNELFYNKTVMTFDHYEYETAGKHQPERKSKRKRQRRISRSLQSSLMRESQYRWSTKPSIVASRVISVHSAKDLDRMINLDSSHEITLDLAIN</sequence>
<organism evidence="3 4">
    <name type="scientific">Helobdella robusta</name>
    <name type="common">Californian leech</name>
    <dbReference type="NCBI Taxonomy" id="6412"/>
    <lineage>
        <taxon>Eukaryota</taxon>
        <taxon>Metazoa</taxon>
        <taxon>Spiralia</taxon>
        <taxon>Lophotrochozoa</taxon>
        <taxon>Annelida</taxon>
        <taxon>Clitellata</taxon>
        <taxon>Hirudinea</taxon>
        <taxon>Rhynchobdellida</taxon>
        <taxon>Glossiphoniidae</taxon>
        <taxon>Helobdella</taxon>
    </lineage>
</organism>
<dbReference type="EMBL" id="AMQM01009449">
    <property type="status" value="NOT_ANNOTATED_CDS"/>
    <property type="molecule type" value="Genomic_DNA"/>
</dbReference>
<dbReference type="EnsemblMetazoa" id="HelroT195108">
    <property type="protein sequence ID" value="HelroP195108"/>
    <property type="gene ID" value="HelroG195108"/>
</dbReference>
<accession>T1FWR5</accession>
<feature type="region of interest" description="Disordered" evidence="1">
    <location>
        <begin position="233"/>
        <end position="258"/>
    </location>
</feature>
<dbReference type="EMBL" id="KB096443">
    <property type="protein sequence ID" value="ESO04822.1"/>
    <property type="molecule type" value="Genomic_DNA"/>
</dbReference>
<dbReference type="AlphaFoldDB" id="T1FWR5"/>
<protein>
    <submittedName>
        <fullName evidence="2 3">Uncharacterized protein</fullName>
    </submittedName>
</protein>
<dbReference type="RefSeq" id="XP_009017079.1">
    <property type="nucleotide sequence ID" value="XM_009018831.1"/>
</dbReference>
<dbReference type="Proteomes" id="UP000015101">
    <property type="component" value="Unassembled WGS sequence"/>
</dbReference>
<reference evidence="2 4" key="2">
    <citation type="journal article" date="2013" name="Nature">
        <title>Insights into bilaterian evolution from three spiralian genomes.</title>
        <authorList>
            <person name="Simakov O."/>
            <person name="Marletaz F."/>
            <person name="Cho S.J."/>
            <person name="Edsinger-Gonzales E."/>
            <person name="Havlak P."/>
            <person name="Hellsten U."/>
            <person name="Kuo D.H."/>
            <person name="Larsson T."/>
            <person name="Lv J."/>
            <person name="Arendt D."/>
            <person name="Savage R."/>
            <person name="Osoegawa K."/>
            <person name="de Jong P."/>
            <person name="Grimwood J."/>
            <person name="Chapman J.A."/>
            <person name="Shapiro H."/>
            <person name="Aerts A."/>
            <person name="Otillar R.P."/>
            <person name="Terry A.Y."/>
            <person name="Boore J.L."/>
            <person name="Grigoriev I.V."/>
            <person name="Lindberg D.R."/>
            <person name="Seaver E.C."/>
            <person name="Weisblat D.A."/>
            <person name="Putnam N.H."/>
            <person name="Rokhsar D.S."/>
        </authorList>
    </citation>
    <scope>NUCLEOTIDE SEQUENCE</scope>
</reference>
<dbReference type="InParanoid" id="T1FWR5"/>
<gene>
    <name evidence="3" type="primary">20213260</name>
    <name evidence="2" type="ORF">HELRODRAFT_195108</name>
</gene>
<evidence type="ECO:0000256" key="1">
    <source>
        <dbReference type="SAM" id="MobiDB-lite"/>
    </source>
</evidence>